<sequence length="884" mass="99021">MTSPLPEQDSSRVSLSKHEKKNSPLPDPEAESLEDSHAMDDRNSEEPSPGPESSQDRKVSNGGTKHLRSPSPLPLPSKTKPASRTNSKPYIFPGARRPAMTRDELKQCSSVIRALKRHPDSGPFLQPVDIKRLKIPDYPNIIKKPMDLDTAEKKLGVCAYEVVDEFFADIQRIFDNCYLYNGYDAPVSCFAKRLQAKFEELKANFSRVSEILEQEAALPSAQKGYGGSRAKPRSKQASRKTSQAHIHSAESPAGRYSPMAARFGGEMPEHHKKFCNGVLKELFKKLHLSYSAPFLEPVDWEVLNLPDYPHIVKNPMDLSTVKKKFQSGKYTSALEFENDIRLIFQNCFKYNPPSGQVHQMGMKLKGVFESKWSQRPSDMNAPNDGLSSGSSDASPPKPSQQVPRKLANSPRVEPKQETRGRKRKGSSLSQDTTRPPTKVPKPKGRVRKNQGITYAQKKELSEAINRLSGAMLNVVVDLIHRSMPELGSSQNEIEVDIDALDNTTLSKLYSYVMSDPSTKVKQDVEPRRPREDTGSKVPRHADYPQDLPKKRPTLSSSSSSTSSGSDSDSGSSALQKSSKTSRPPKSNLSAKKSSQRAKLPSSKSTDGPSKPRENVEAIQRSSKRRENVDPQRPAKPSDPPQRVRKPREDIEATQRSAKGSDSIQRVSKLREVVEPSVRARRLSAVADAAAKSRPRPRLISPPPKAPSPIAEESNDQANLPKVGSRPLTTDVSWANIQANLRGERERLEAKKNRTAHGSQQPVVRRERKQREEDTRSLAQRNEEEARRIIQLKRSREEAAFAMAQEDKRVRLAIGANRKDLLYQNRLMRRYEDKMTREIRLEQEQARKASMSKPPTSSVSPPPPTNGQQRHQLEDGEIEEGELFE</sequence>
<gene>
    <name evidence="1" type="ORF">DSO57_1026250</name>
</gene>
<evidence type="ECO:0000313" key="2">
    <source>
        <dbReference type="Proteomes" id="UP001165960"/>
    </source>
</evidence>
<proteinExistence type="predicted"/>
<dbReference type="EMBL" id="QTSX02000152">
    <property type="protein sequence ID" value="KAJ9088120.1"/>
    <property type="molecule type" value="Genomic_DNA"/>
</dbReference>
<protein>
    <submittedName>
        <fullName evidence="1">Uncharacterized protein</fullName>
    </submittedName>
</protein>
<comment type="caution">
    <text evidence="1">The sequence shown here is derived from an EMBL/GenBank/DDBJ whole genome shotgun (WGS) entry which is preliminary data.</text>
</comment>
<accession>A0ACC2ULX8</accession>
<evidence type="ECO:0000313" key="1">
    <source>
        <dbReference type="EMBL" id="KAJ9088120.1"/>
    </source>
</evidence>
<dbReference type="Proteomes" id="UP001165960">
    <property type="component" value="Unassembled WGS sequence"/>
</dbReference>
<reference evidence="1" key="1">
    <citation type="submission" date="2022-04" db="EMBL/GenBank/DDBJ databases">
        <title>Genome of the entomopathogenic fungus Entomophthora muscae.</title>
        <authorList>
            <person name="Elya C."/>
            <person name="Lovett B.R."/>
            <person name="Lee E."/>
            <person name="Macias A.M."/>
            <person name="Hajek A.E."/>
            <person name="De Bivort B.L."/>
            <person name="Kasson M.T."/>
            <person name="De Fine Licht H.H."/>
            <person name="Stajich J.E."/>
        </authorList>
    </citation>
    <scope>NUCLEOTIDE SEQUENCE</scope>
    <source>
        <strain evidence="1">Berkeley</strain>
    </source>
</reference>
<keyword evidence="2" id="KW-1185">Reference proteome</keyword>
<organism evidence="1 2">
    <name type="scientific">Entomophthora muscae</name>
    <dbReference type="NCBI Taxonomy" id="34485"/>
    <lineage>
        <taxon>Eukaryota</taxon>
        <taxon>Fungi</taxon>
        <taxon>Fungi incertae sedis</taxon>
        <taxon>Zoopagomycota</taxon>
        <taxon>Entomophthoromycotina</taxon>
        <taxon>Entomophthoromycetes</taxon>
        <taxon>Entomophthorales</taxon>
        <taxon>Entomophthoraceae</taxon>
        <taxon>Entomophthora</taxon>
    </lineage>
</organism>
<name>A0ACC2ULX8_9FUNG</name>